<feature type="domain" description="Acyl-CoA oxidase/dehydrogenase middle" evidence="8">
    <location>
        <begin position="130"/>
        <end position="223"/>
    </location>
</feature>
<dbReference type="Gene3D" id="2.40.110.10">
    <property type="entry name" value="Butyryl-CoA Dehydrogenase, subunit A, domain 2"/>
    <property type="match status" value="1"/>
</dbReference>
<dbReference type="InterPro" id="IPR013786">
    <property type="entry name" value="AcylCoA_DH/ox_N"/>
</dbReference>
<dbReference type="PANTHER" id="PTHR43292">
    <property type="entry name" value="ACYL-COA DEHYDROGENASE"/>
    <property type="match status" value="1"/>
</dbReference>
<keyword evidence="3 6" id="KW-0285">Flavoprotein</keyword>
<dbReference type="GO" id="GO:0003995">
    <property type="term" value="F:acyl-CoA dehydrogenase activity"/>
    <property type="evidence" value="ECO:0007669"/>
    <property type="project" value="InterPro"/>
</dbReference>
<dbReference type="InterPro" id="IPR052161">
    <property type="entry name" value="Mycobact_Acyl-CoA_DH"/>
</dbReference>
<dbReference type="Proteomes" id="UP000236723">
    <property type="component" value="Unassembled WGS sequence"/>
</dbReference>
<sequence>MTLRITAVDAPPGALHELRLEVREFLRREIAAGGFEPEADAWMSGVDPAFSRRLAGRGWVGMTVPARYGGHGRSALERYVVTEELLVAGAPVAAHWIADRQMAPGILRNGSEEQKHRYLPGIVRAEQFMAIGMSEPDSGSDLASVRTRAVEVDGGWRLTGTKVWTSVAHIATAIVVLARTDEGGDRHSGLSQFIVDLPHPAVTISPIITIDGAHHFNEVVFDDAVVPQSALLGRRGDGWRQVTAELGNERSGPERFLSALPLLLAWTRTGAFADDPLARADLGRLVSRLTALRQLSLAVAERLSAGENPAVEAALVKDLGTAFEGEMVDVVRRHVDPASGAVPEQLAAMLAKAVLHVPAFTLRGGTNEVLRSIVAKGLTGR</sequence>
<dbReference type="GO" id="GO:0050660">
    <property type="term" value="F:flavin adenine dinucleotide binding"/>
    <property type="evidence" value="ECO:0007669"/>
    <property type="project" value="InterPro"/>
</dbReference>
<evidence type="ECO:0000256" key="6">
    <source>
        <dbReference type="RuleBase" id="RU362125"/>
    </source>
</evidence>
<feature type="domain" description="Acyl-CoA dehydrogenase/oxidase C-terminal" evidence="7">
    <location>
        <begin position="237"/>
        <end position="378"/>
    </location>
</feature>
<dbReference type="Pfam" id="PF00441">
    <property type="entry name" value="Acyl-CoA_dh_1"/>
    <property type="match status" value="1"/>
</dbReference>
<dbReference type="InterPro" id="IPR036250">
    <property type="entry name" value="AcylCo_DH-like_C"/>
</dbReference>
<evidence type="ECO:0000256" key="1">
    <source>
        <dbReference type="ARBA" id="ARBA00001974"/>
    </source>
</evidence>
<dbReference type="OrthoDB" id="3778631at2"/>
<dbReference type="RefSeq" id="WP_103944744.1">
    <property type="nucleotide sequence ID" value="NZ_FNVO01000042.1"/>
</dbReference>
<accession>A0A1H6EA31</accession>
<dbReference type="Gene3D" id="1.10.540.10">
    <property type="entry name" value="Acyl-CoA dehydrogenase/oxidase, N-terminal domain"/>
    <property type="match status" value="1"/>
</dbReference>
<dbReference type="InterPro" id="IPR046373">
    <property type="entry name" value="Acyl-CoA_Oxase/DH_mid-dom_sf"/>
</dbReference>
<proteinExistence type="inferred from homology"/>
<name>A0A1H6EA31_9ACTN</name>
<dbReference type="GO" id="GO:0005886">
    <property type="term" value="C:plasma membrane"/>
    <property type="evidence" value="ECO:0007669"/>
    <property type="project" value="TreeGrafter"/>
</dbReference>
<keyword evidence="5 6" id="KW-0560">Oxidoreductase</keyword>
<dbReference type="EMBL" id="FNVO01000042">
    <property type="protein sequence ID" value="SEG93959.1"/>
    <property type="molecule type" value="Genomic_DNA"/>
</dbReference>
<dbReference type="AlphaFoldDB" id="A0A1H6EA31"/>
<dbReference type="PROSITE" id="PS00072">
    <property type="entry name" value="ACYL_COA_DH_1"/>
    <property type="match status" value="1"/>
</dbReference>
<evidence type="ECO:0000256" key="2">
    <source>
        <dbReference type="ARBA" id="ARBA00009347"/>
    </source>
</evidence>
<evidence type="ECO:0000313" key="10">
    <source>
        <dbReference type="EMBL" id="SEG93959.1"/>
    </source>
</evidence>
<evidence type="ECO:0000259" key="8">
    <source>
        <dbReference type="Pfam" id="PF02770"/>
    </source>
</evidence>
<evidence type="ECO:0000256" key="5">
    <source>
        <dbReference type="ARBA" id="ARBA00023002"/>
    </source>
</evidence>
<keyword evidence="4 6" id="KW-0274">FAD</keyword>
<dbReference type="FunFam" id="2.40.110.10:FF:000011">
    <property type="entry name" value="Acyl-CoA dehydrogenase FadE34"/>
    <property type="match status" value="1"/>
</dbReference>
<evidence type="ECO:0000313" key="11">
    <source>
        <dbReference type="Proteomes" id="UP000236723"/>
    </source>
</evidence>
<organism evidence="10 11">
    <name type="scientific">Thermomonospora echinospora</name>
    <dbReference type="NCBI Taxonomy" id="1992"/>
    <lineage>
        <taxon>Bacteria</taxon>
        <taxon>Bacillati</taxon>
        <taxon>Actinomycetota</taxon>
        <taxon>Actinomycetes</taxon>
        <taxon>Streptosporangiales</taxon>
        <taxon>Thermomonosporaceae</taxon>
        <taxon>Thermomonospora</taxon>
    </lineage>
</organism>
<comment type="cofactor">
    <cofactor evidence="1 6">
        <name>FAD</name>
        <dbReference type="ChEBI" id="CHEBI:57692"/>
    </cofactor>
</comment>
<dbReference type="PANTHER" id="PTHR43292:SF4">
    <property type="entry name" value="ACYL-COA DEHYDROGENASE FADE34"/>
    <property type="match status" value="1"/>
</dbReference>
<evidence type="ECO:0000256" key="3">
    <source>
        <dbReference type="ARBA" id="ARBA00022630"/>
    </source>
</evidence>
<dbReference type="SUPFAM" id="SSF56645">
    <property type="entry name" value="Acyl-CoA dehydrogenase NM domain-like"/>
    <property type="match status" value="1"/>
</dbReference>
<evidence type="ECO:0000259" key="7">
    <source>
        <dbReference type="Pfam" id="PF00441"/>
    </source>
</evidence>
<evidence type="ECO:0000256" key="4">
    <source>
        <dbReference type="ARBA" id="ARBA00022827"/>
    </source>
</evidence>
<dbReference type="InterPro" id="IPR009075">
    <property type="entry name" value="AcylCo_DH/oxidase_C"/>
</dbReference>
<dbReference type="InterPro" id="IPR009100">
    <property type="entry name" value="AcylCoA_DH/oxidase_NM_dom_sf"/>
</dbReference>
<protein>
    <recommendedName>
        <fullName evidence="12">Acyl-CoA dehydrogenase</fullName>
    </recommendedName>
</protein>
<evidence type="ECO:0008006" key="12">
    <source>
        <dbReference type="Google" id="ProtNLM"/>
    </source>
</evidence>
<gene>
    <name evidence="10" type="ORF">SAMN04489712_1429</name>
</gene>
<reference evidence="11" key="1">
    <citation type="submission" date="2016-10" db="EMBL/GenBank/DDBJ databases">
        <authorList>
            <person name="Varghese N."/>
            <person name="Submissions S."/>
        </authorList>
    </citation>
    <scope>NUCLEOTIDE SEQUENCE [LARGE SCALE GENOMIC DNA]</scope>
    <source>
        <strain evidence="11">DSM 43163</strain>
    </source>
</reference>
<dbReference type="InterPro" id="IPR006089">
    <property type="entry name" value="Acyl-CoA_DH_CS"/>
</dbReference>
<evidence type="ECO:0000259" key="9">
    <source>
        <dbReference type="Pfam" id="PF02771"/>
    </source>
</evidence>
<comment type="similarity">
    <text evidence="2 6">Belongs to the acyl-CoA dehydrogenase family.</text>
</comment>
<dbReference type="Pfam" id="PF02771">
    <property type="entry name" value="Acyl-CoA_dh_N"/>
    <property type="match status" value="1"/>
</dbReference>
<feature type="domain" description="Acyl-CoA dehydrogenase/oxidase N-terminal" evidence="9">
    <location>
        <begin position="16"/>
        <end position="126"/>
    </location>
</feature>
<dbReference type="InterPro" id="IPR006091">
    <property type="entry name" value="Acyl-CoA_Oxase/DH_mid-dom"/>
</dbReference>
<dbReference type="Pfam" id="PF02770">
    <property type="entry name" value="Acyl-CoA_dh_M"/>
    <property type="match status" value="1"/>
</dbReference>
<dbReference type="SUPFAM" id="SSF47203">
    <property type="entry name" value="Acyl-CoA dehydrogenase C-terminal domain-like"/>
    <property type="match status" value="1"/>
</dbReference>
<dbReference type="Gene3D" id="1.20.140.10">
    <property type="entry name" value="Butyryl-CoA Dehydrogenase, subunit A, domain 3"/>
    <property type="match status" value="1"/>
</dbReference>
<dbReference type="InterPro" id="IPR037069">
    <property type="entry name" value="AcylCoA_DH/ox_N_sf"/>
</dbReference>
<keyword evidence="11" id="KW-1185">Reference proteome</keyword>